<name>A0A3B1AKJ9_9ZZZZ</name>
<keyword evidence="9" id="KW-0175">Coiled coil</keyword>
<dbReference type="PIRSF" id="PIRSF019404">
    <property type="entry name" value="FliJ"/>
    <property type="match status" value="1"/>
</dbReference>
<evidence type="ECO:0000313" key="11">
    <source>
        <dbReference type="EMBL" id="VAX02241.1"/>
    </source>
</evidence>
<dbReference type="PRINTS" id="PR01004">
    <property type="entry name" value="FLGFLIJ"/>
</dbReference>
<dbReference type="InterPro" id="IPR018006">
    <property type="entry name" value="Flag_FliJ_proteobac"/>
</dbReference>
<evidence type="ECO:0000256" key="6">
    <source>
        <dbReference type="ARBA" id="ARBA00022927"/>
    </source>
</evidence>
<dbReference type="PANTHER" id="PTHR38786:SF1">
    <property type="entry name" value="FLAGELLAR FLIJ PROTEIN"/>
    <property type="match status" value="1"/>
</dbReference>
<evidence type="ECO:0000256" key="3">
    <source>
        <dbReference type="ARBA" id="ARBA00022475"/>
    </source>
</evidence>
<dbReference type="GO" id="GO:0044781">
    <property type="term" value="P:bacterial-type flagellum organization"/>
    <property type="evidence" value="ECO:0007669"/>
    <property type="project" value="UniProtKB-KW"/>
</dbReference>
<keyword evidence="4" id="KW-0145">Chemotaxis</keyword>
<proteinExistence type="predicted"/>
<dbReference type="AlphaFoldDB" id="A0A3B1AKJ9"/>
<evidence type="ECO:0000256" key="10">
    <source>
        <dbReference type="SAM" id="MobiDB-lite"/>
    </source>
</evidence>
<organism evidence="11">
    <name type="scientific">hydrothermal vent metagenome</name>
    <dbReference type="NCBI Taxonomy" id="652676"/>
    <lineage>
        <taxon>unclassified sequences</taxon>
        <taxon>metagenomes</taxon>
        <taxon>ecological metagenomes</taxon>
    </lineage>
</organism>
<keyword evidence="7" id="KW-0472">Membrane</keyword>
<comment type="subcellular location">
    <subcellularLocation>
        <location evidence="1">Cell membrane</location>
        <topology evidence="1">Peripheral membrane protein</topology>
        <orientation evidence="1">Cytoplasmic side</orientation>
    </subcellularLocation>
</comment>
<evidence type="ECO:0000256" key="4">
    <source>
        <dbReference type="ARBA" id="ARBA00022500"/>
    </source>
</evidence>
<evidence type="ECO:0000256" key="9">
    <source>
        <dbReference type="SAM" id="Coils"/>
    </source>
</evidence>
<evidence type="ECO:0008006" key="12">
    <source>
        <dbReference type="Google" id="ProtNLM"/>
    </source>
</evidence>
<dbReference type="EMBL" id="UOFU01000257">
    <property type="protein sequence ID" value="VAX02241.1"/>
    <property type="molecule type" value="Genomic_DNA"/>
</dbReference>
<evidence type="ECO:0000256" key="2">
    <source>
        <dbReference type="ARBA" id="ARBA00022448"/>
    </source>
</evidence>
<dbReference type="PANTHER" id="PTHR38786">
    <property type="entry name" value="FLAGELLAR FLIJ PROTEIN"/>
    <property type="match status" value="1"/>
</dbReference>
<protein>
    <recommendedName>
        <fullName evidence="12">Flagellar FliJ protein</fullName>
    </recommendedName>
</protein>
<gene>
    <name evidence="11" type="ORF">MNBD_GAMMA20-1653</name>
</gene>
<feature type="region of interest" description="Disordered" evidence="10">
    <location>
        <begin position="125"/>
        <end position="147"/>
    </location>
</feature>
<keyword evidence="3" id="KW-1003">Cell membrane</keyword>
<dbReference type="Pfam" id="PF02050">
    <property type="entry name" value="FliJ"/>
    <property type="match status" value="1"/>
</dbReference>
<keyword evidence="8" id="KW-1006">Bacterial flagellum protein export</keyword>
<dbReference type="GO" id="GO:0071973">
    <property type="term" value="P:bacterial-type flagellum-dependent cell motility"/>
    <property type="evidence" value="ECO:0007669"/>
    <property type="project" value="InterPro"/>
</dbReference>
<dbReference type="Gene3D" id="1.10.287.1700">
    <property type="match status" value="1"/>
</dbReference>
<evidence type="ECO:0000256" key="7">
    <source>
        <dbReference type="ARBA" id="ARBA00023136"/>
    </source>
</evidence>
<evidence type="ECO:0000256" key="8">
    <source>
        <dbReference type="ARBA" id="ARBA00023225"/>
    </source>
</evidence>
<keyword evidence="5" id="KW-1005">Bacterial flagellum biogenesis</keyword>
<dbReference type="InterPro" id="IPR012823">
    <property type="entry name" value="Flagell_FliJ"/>
</dbReference>
<dbReference type="InterPro" id="IPR052570">
    <property type="entry name" value="FliJ"/>
</dbReference>
<dbReference type="GO" id="GO:0006935">
    <property type="term" value="P:chemotaxis"/>
    <property type="evidence" value="ECO:0007669"/>
    <property type="project" value="UniProtKB-KW"/>
</dbReference>
<keyword evidence="6" id="KW-0653">Protein transport</keyword>
<dbReference type="InterPro" id="IPR053716">
    <property type="entry name" value="Flag_assembly_chemotaxis_eff"/>
</dbReference>
<dbReference type="NCBIfam" id="TIGR02473">
    <property type="entry name" value="flagell_FliJ"/>
    <property type="match status" value="1"/>
</dbReference>
<reference evidence="11" key="1">
    <citation type="submission" date="2018-06" db="EMBL/GenBank/DDBJ databases">
        <authorList>
            <person name="Zhirakovskaya E."/>
        </authorList>
    </citation>
    <scope>NUCLEOTIDE SEQUENCE</scope>
</reference>
<accession>A0A3B1AKJ9</accession>
<dbReference type="GO" id="GO:0015031">
    <property type="term" value="P:protein transport"/>
    <property type="evidence" value="ECO:0007669"/>
    <property type="project" value="UniProtKB-KW"/>
</dbReference>
<sequence length="147" mass="17080">MKKSRRLKPVVRVAEGREQQAARALGVAQARLGQVQQQQEELQRYRDDYRQRFQQAGAVGMGAVQLEDYQQFLHKLEQAIEQQGQQVALATQEVEAKRVLWFASRGKVRMLDTVVARYQAIEEQQVARREQREQDERSQRGGRSETL</sequence>
<dbReference type="GO" id="GO:0003774">
    <property type="term" value="F:cytoskeletal motor activity"/>
    <property type="evidence" value="ECO:0007669"/>
    <property type="project" value="InterPro"/>
</dbReference>
<evidence type="ECO:0000256" key="5">
    <source>
        <dbReference type="ARBA" id="ARBA00022795"/>
    </source>
</evidence>
<feature type="coiled-coil region" evidence="9">
    <location>
        <begin position="32"/>
        <end position="93"/>
    </location>
</feature>
<evidence type="ECO:0000256" key="1">
    <source>
        <dbReference type="ARBA" id="ARBA00004413"/>
    </source>
</evidence>
<dbReference type="GO" id="GO:0009288">
    <property type="term" value="C:bacterial-type flagellum"/>
    <property type="evidence" value="ECO:0007669"/>
    <property type="project" value="InterPro"/>
</dbReference>
<keyword evidence="2" id="KW-0813">Transport</keyword>
<dbReference type="GO" id="GO:0005886">
    <property type="term" value="C:plasma membrane"/>
    <property type="evidence" value="ECO:0007669"/>
    <property type="project" value="UniProtKB-SubCell"/>
</dbReference>